<evidence type="ECO:0000259" key="2">
    <source>
        <dbReference type="PROSITE" id="PS50836"/>
    </source>
</evidence>
<dbReference type="InterPro" id="IPR045266">
    <property type="entry name" value="DOH_DOMON"/>
</dbReference>
<dbReference type="PANTHER" id="PTHR24036:SF16">
    <property type="entry name" value="KNICKKOPF"/>
    <property type="match status" value="1"/>
</dbReference>
<evidence type="ECO:0000259" key="3">
    <source>
        <dbReference type="PROSITE" id="PS51549"/>
    </source>
</evidence>
<dbReference type="CDD" id="cd09631">
    <property type="entry name" value="DOMON_DOH"/>
    <property type="match status" value="1"/>
</dbReference>
<evidence type="ECO:0000313" key="4">
    <source>
        <dbReference type="EMBL" id="BES96831.1"/>
    </source>
</evidence>
<dbReference type="SMART" id="SM00664">
    <property type="entry name" value="DoH"/>
    <property type="match status" value="1"/>
</dbReference>
<gene>
    <name evidence="4" type="ORF">NTJ_09644</name>
</gene>
<evidence type="ECO:0000256" key="1">
    <source>
        <dbReference type="ARBA" id="ARBA00022737"/>
    </source>
</evidence>
<feature type="domain" description="DOMON" evidence="2">
    <location>
        <begin position="314"/>
        <end position="447"/>
    </location>
</feature>
<dbReference type="InterPro" id="IPR005018">
    <property type="entry name" value="DOMON_domain"/>
</dbReference>
<proteinExistence type="predicted"/>
<protein>
    <submittedName>
        <fullName evidence="4">Electron transfer DM13</fullName>
    </submittedName>
</protein>
<dbReference type="InterPro" id="IPR052126">
    <property type="entry name" value="Spindle_Org/Thrombomodulin"/>
</dbReference>
<dbReference type="PROSITE" id="PS50836">
    <property type="entry name" value="DOMON"/>
    <property type="match status" value="1"/>
</dbReference>
<organism evidence="4 5">
    <name type="scientific">Nesidiocoris tenuis</name>
    <dbReference type="NCBI Taxonomy" id="355587"/>
    <lineage>
        <taxon>Eukaryota</taxon>
        <taxon>Metazoa</taxon>
        <taxon>Ecdysozoa</taxon>
        <taxon>Arthropoda</taxon>
        <taxon>Hexapoda</taxon>
        <taxon>Insecta</taxon>
        <taxon>Pterygota</taxon>
        <taxon>Neoptera</taxon>
        <taxon>Paraneoptera</taxon>
        <taxon>Hemiptera</taxon>
        <taxon>Heteroptera</taxon>
        <taxon>Panheteroptera</taxon>
        <taxon>Cimicomorpha</taxon>
        <taxon>Miridae</taxon>
        <taxon>Dicyphina</taxon>
        <taxon>Nesidiocoris</taxon>
    </lineage>
</organism>
<dbReference type="Proteomes" id="UP001307889">
    <property type="component" value="Chromosome 7"/>
</dbReference>
<dbReference type="SMART" id="SM00686">
    <property type="entry name" value="DM13"/>
    <property type="match status" value="2"/>
</dbReference>
<name>A0ABN7AXC2_9HEMI</name>
<dbReference type="PROSITE" id="PS51549">
    <property type="entry name" value="DM13"/>
    <property type="match status" value="2"/>
</dbReference>
<dbReference type="InterPro" id="IPR019545">
    <property type="entry name" value="DM13_domain"/>
</dbReference>
<keyword evidence="1" id="KW-0677">Repeat</keyword>
<dbReference type="Pfam" id="PF10517">
    <property type="entry name" value="DM13"/>
    <property type="match status" value="2"/>
</dbReference>
<sequence>MRVRVLLLRDLSVLEERAESQLLRLCYLGKDSEGLSVRSSDMRMFIFVLLPLQIFLTNGEEYRGKHIGKLNSYHHQVAGDVYAVDQYTVLLTGFSYDGNGADTFFWAGASNRPGPQGFIVPDQHGRTNVLDRYFNKDFTLTLPERKKLTDIKWFAVYDLLSQNAFGDVYMAEDFEPPSSQTIGQLSRRSHGVTSGPVQIIDAKTLVIPDFTYNGAGKDTYFWVGVGPQPSTKGTKVPDEYGYLEPLRLYSKETITLELPGELTIFDIDWFCVYDLASKSNYGAVLIPDSPNVPPSLVKIIPPQNPLPNCMQLHRDLQFSWEVFGPQITIQLAGRVGEKDYIAFGQSGSTEKLQMLGADVTVAYINGYRGYAVDYNITANSPCVKVLGQYKGVCMDSLGGGYDDNQMHTSKREDGINYITYRRSLISADPTDKTYNVEGVTQLVWAIGRLDSSNEPAFHDIYPRSSVSVELGKKKQDCVAFTSSNKEIREPWDRPKIIDKALRVYTATLGPAGGKRGYQGITGMPNGGLAWYINGLLIPEIWMRRGFTYAIKIFGGNNPHSAELYNPLIITDEPHGGLERRSEDANRNVRVLAGVQYTLRGQPRPTSVGPLCLARHNGVDRRLDDDFPTFRKFNKSLVVTCEQGEPAILEVTPNSTWPDIVYYNSYTHLNMGWKIHVVDTFAVQYNSQPAMHASILVAISACASLFLLR</sequence>
<evidence type="ECO:0000313" key="5">
    <source>
        <dbReference type="Proteomes" id="UP001307889"/>
    </source>
</evidence>
<reference evidence="4 5" key="1">
    <citation type="submission" date="2023-09" db="EMBL/GenBank/DDBJ databases">
        <title>Nesidiocoris tenuis whole genome shotgun sequence.</title>
        <authorList>
            <person name="Shibata T."/>
            <person name="Shimoda M."/>
            <person name="Kobayashi T."/>
            <person name="Uehara T."/>
        </authorList>
    </citation>
    <scope>NUCLEOTIDE SEQUENCE [LARGE SCALE GENOMIC DNA]</scope>
    <source>
        <strain evidence="4 5">Japan</strain>
    </source>
</reference>
<keyword evidence="5" id="KW-1185">Reference proteome</keyword>
<accession>A0ABN7AXC2</accession>
<dbReference type="PANTHER" id="PTHR24036">
    <property type="entry name" value="SKELETOR-RELATED"/>
    <property type="match status" value="1"/>
</dbReference>
<dbReference type="EMBL" id="AP028915">
    <property type="protein sequence ID" value="BES96831.1"/>
    <property type="molecule type" value="Genomic_DNA"/>
</dbReference>
<feature type="domain" description="DM13" evidence="3">
    <location>
        <begin position="180"/>
        <end position="287"/>
    </location>
</feature>
<feature type="domain" description="DM13" evidence="3">
    <location>
        <begin position="64"/>
        <end position="171"/>
    </location>
</feature>
<dbReference type="Pfam" id="PF03351">
    <property type="entry name" value="DOMON"/>
    <property type="match status" value="1"/>
</dbReference>